<dbReference type="AlphaFoldDB" id="A0A8J8NZB9"/>
<keyword evidence="1" id="KW-0812">Transmembrane</keyword>
<comment type="caution">
    <text evidence="2">The sequence shown here is derived from an EMBL/GenBank/DDBJ whole genome shotgun (WGS) entry which is preliminary data.</text>
</comment>
<gene>
    <name evidence="2" type="ORF">FGO68_gene5920</name>
</gene>
<evidence type="ECO:0000313" key="3">
    <source>
        <dbReference type="Proteomes" id="UP000785679"/>
    </source>
</evidence>
<evidence type="ECO:0000313" key="2">
    <source>
        <dbReference type="EMBL" id="TNV83050.1"/>
    </source>
</evidence>
<evidence type="ECO:0000256" key="1">
    <source>
        <dbReference type="SAM" id="Phobius"/>
    </source>
</evidence>
<proteinExistence type="predicted"/>
<keyword evidence="1" id="KW-0472">Membrane</keyword>
<name>A0A8J8NZB9_HALGN</name>
<accession>A0A8J8NZB9</accession>
<reference evidence="2" key="1">
    <citation type="submission" date="2019-06" db="EMBL/GenBank/DDBJ databases">
        <authorList>
            <person name="Zheng W."/>
        </authorList>
    </citation>
    <scope>NUCLEOTIDE SEQUENCE</scope>
    <source>
        <strain evidence="2">QDHG01</strain>
    </source>
</reference>
<keyword evidence="1" id="KW-1133">Transmembrane helix</keyword>
<organism evidence="2 3">
    <name type="scientific">Halteria grandinella</name>
    <dbReference type="NCBI Taxonomy" id="5974"/>
    <lineage>
        <taxon>Eukaryota</taxon>
        <taxon>Sar</taxon>
        <taxon>Alveolata</taxon>
        <taxon>Ciliophora</taxon>
        <taxon>Intramacronucleata</taxon>
        <taxon>Spirotrichea</taxon>
        <taxon>Stichotrichia</taxon>
        <taxon>Sporadotrichida</taxon>
        <taxon>Halteriidae</taxon>
        <taxon>Halteria</taxon>
    </lineage>
</organism>
<dbReference type="EMBL" id="RRYP01004212">
    <property type="protein sequence ID" value="TNV83050.1"/>
    <property type="molecule type" value="Genomic_DNA"/>
</dbReference>
<protein>
    <submittedName>
        <fullName evidence="2">Uncharacterized protein</fullName>
    </submittedName>
</protein>
<sequence>MSKCFQDDVHILKLLNLHADELQLRSCQPLHELEALFFFLIPFTCGPSLFLFIVIFLALFILLFGWWVASS</sequence>
<feature type="transmembrane region" description="Helical" evidence="1">
    <location>
        <begin position="35"/>
        <end position="68"/>
    </location>
</feature>
<dbReference type="Proteomes" id="UP000785679">
    <property type="component" value="Unassembled WGS sequence"/>
</dbReference>
<keyword evidence="3" id="KW-1185">Reference proteome</keyword>